<name>A0A450U1T3_9GAMM</name>
<evidence type="ECO:0008006" key="4">
    <source>
        <dbReference type="Google" id="ProtNLM"/>
    </source>
</evidence>
<sequence length="148" mass="16727">MTVQVLRNTKFLKSNPVTRAFLLLMARMAPLDLTNGRKVDIGKSLAQYNRAEYHHVFPQAFLKSRGMPDDEISCVLNFCFLPSDSNKAISKTSPSDYFFSLVPEQDFNGILASNLLPISKQLYKDNDYNGFLEKRAGTVLSKLDELTN</sequence>
<evidence type="ECO:0000313" key="3">
    <source>
        <dbReference type="EMBL" id="VFK23527.1"/>
    </source>
</evidence>
<proteinExistence type="predicted"/>
<dbReference type="EMBL" id="CAADFA010000934">
    <property type="protein sequence ID" value="VFJ76518.1"/>
    <property type="molecule type" value="Genomic_DNA"/>
</dbReference>
<reference evidence="2" key="1">
    <citation type="submission" date="2019-02" db="EMBL/GenBank/DDBJ databases">
        <authorList>
            <person name="Gruber-Vodicka R. H."/>
            <person name="Seah K. B. B."/>
        </authorList>
    </citation>
    <scope>NUCLEOTIDE SEQUENCE</scope>
    <source>
        <strain evidence="2">BECK_BZ163</strain>
        <strain evidence="3">BECK_BZ164</strain>
        <strain evidence="1">BECK_BZ165</strain>
    </source>
</reference>
<accession>A0A450U1T3</accession>
<gene>
    <name evidence="2" type="ORF">BECKFM1743A_GA0114220_109352</name>
    <name evidence="3" type="ORF">BECKFM1743B_GA0114221_109312</name>
    <name evidence="1" type="ORF">BECKFM1743C_GA0114222_109342</name>
</gene>
<dbReference type="PANTHER" id="PTHR37292:SF2">
    <property type="entry name" value="DUF262 DOMAIN-CONTAINING PROTEIN"/>
    <property type="match status" value="1"/>
</dbReference>
<evidence type="ECO:0000313" key="1">
    <source>
        <dbReference type="EMBL" id="VFJ76518.1"/>
    </source>
</evidence>
<dbReference type="PANTHER" id="PTHR37292">
    <property type="entry name" value="VNG6097C"/>
    <property type="match status" value="1"/>
</dbReference>
<protein>
    <recommendedName>
        <fullName evidence="4">DUF1524 domain-containing protein</fullName>
    </recommendedName>
</protein>
<evidence type="ECO:0000313" key="2">
    <source>
        <dbReference type="EMBL" id="VFJ76618.1"/>
    </source>
</evidence>
<organism evidence="2">
    <name type="scientific">Candidatus Kentrum sp. FM</name>
    <dbReference type="NCBI Taxonomy" id="2126340"/>
    <lineage>
        <taxon>Bacteria</taxon>
        <taxon>Pseudomonadati</taxon>
        <taxon>Pseudomonadota</taxon>
        <taxon>Gammaproteobacteria</taxon>
        <taxon>Candidatus Kentrum</taxon>
    </lineage>
</organism>
<dbReference type="EMBL" id="CAADEZ010000935">
    <property type="protein sequence ID" value="VFJ76618.1"/>
    <property type="molecule type" value="Genomic_DNA"/>
</dbReference>
<dbReference type="AlphaFoldDB" id="A0A450U1T3"/>
<dbReference type="EMBL" id="CAADFL010000931">
    <property type="protein sequence ID" value="VFK23527.1"/>
    <property type="molecule type" value="Genomic_DNA"/>
</dbReference>